<keyword evidence="2" id="KW-0472">Membrane</keyword>
<dbReference type="InterPro" id="IPR006652">
    <property type="entry name" value="Kelch_1"/>
</dbReference>
<dbReference type="SUPFAM" id="SSF117281">
    <property type="entry name" value="Kelch motif"/>
    <property type="match status" value="1"/>
</dbReference>
<reference evidence="5" key="1">
    <citation type="journal article" date="2016" name="Proc. Natl. Acad. Sci. U.S.A.">
        <title>Chromosome-level assembly of Arabidopsis thaliana Ler reveals the extent of translocation and inversion polymorphisms.</title>
        <authorList>
            <person name="Zapata L."/>
            <person name="Ding J."/>
            <person name="Willing E.M."/>
            <person name="Hartwig B."/>
            <person name="Bezdan D."/>
            <person name="Jiao W.B."/>
            <person name="Patel V."/>
            <person name="Velikkakam James G."/>
            <person name="Koornneef M."/>
            <person name="Ossowski S."/>
            <person name="Schneeberger K."/>
        </authorList>
    </citation>
    <scope>NUCLEOTIDE SEQUENCE [LARGE SCALE GENOMIC DNA]</scope>
    <source>
        <strain evidence="5">cv. Landsberg erecta</strain>
    </source>
</reference>
<dbReference type="Pfam" id="PF25210">
    <property type="entry name" value="Kelch_FKB95"/>
    <property type="match status" value="1"/>
</dbReference>
<organism evidence="4 5">
    <name type="scientific">Arabidopsis thaliana</name>
    <name type="common">Mouse-ear cress</name>
    <dbReference type="NCBI Taxonomy" id="3702"/>
    <lineage>
        <taxon>Eukaryota</taxon>
        <taxon>Viridiplantae</taxon>
        <taxon>Streptophyta</taxon>
        <taxon>Embryophyta</taxon>
        <taxon>Tracheophyta</taxon>
        <taxon>Spermatophyta</taxon>
        <taxon>Magnoliopsida</taxon>
        <taxon>eudicotyledons</taxon>
        <taxon>Gunneridae</taxon>
        <taxon>Pentapetalae</taxon>
        <taxon>rosids</taxon>
        <taxon>malvids</taxon>
        <taxon>Brassicales</taxon>
        <taxon>Brassicaceae</taxon>
        <taxon>Camelineae</taxon>
        <taxon>Arabidopsis</taxon>
    </lineage>
</organism>
<evidence type="ECO:0000256" key="1">
    <source>
        <dbReference type="SAM" id="MobiDB-lite"/>
    </source>
</evidence>
<feature type="domain" description="FKB95-like N-terminal Kelch" evidence="3">
    <location>
        <begin position="127"/>
        <end position="398"/>
    </location>
</feature>
<sequence>MASISETSDDGSNGGDPNQKPEEPHKNPQEEKEEENQNEKPKEDDHQEEEVENLPQIPPQMPLELIVSTIAPLRRCHYPTLSLLSDSFRQVISSVDLFQTRSLIGSTEPVLYTLITFTSPNFEEPRWFILQRRNNTSLQLSLVTSLPPMFPGCTTVTIGHKIYVMGGLRSLNRRAKTVFVIDCRFHTWRYLQEMQMARSYAASAVIDGMIYVVGGSTKRSDDWVEVFNVETNTWENVPSILSPYGRSKAPFNVHFVLDNKIYILDGNNRVAYDLRGRRWEDWGPAGNQLGYFWQVLYCVVDDLLYAVVPDHLHVTPIVVYDPREMGWRPVMGVDYLPNLVYSESRMTNFGGNLMILGCYQSQARFDYYGEVNVWCVEVALERREDGEIWGKVQSLSLVNKFRKSPVFVLSRTVTVFDSVDLLVSALLLVPDDAVDAVLLLAARCCLLDIQLQVFAALILGGSVAAAIAVDIVHIGLVAAFRVALLLLEARCCLLYFEVFAALLVRSSVEAAIVVGIVDIALVACHRVAFVVRLLKDPSAGNLGCYCQYLLRNHL</sequence>
<evidence type="ECO:0000259" key="3">
    <source>
        <dbReference type="Pfam" id="PF25210"/>
    </source>
</evidence>
<protein>
    <recommendedName>
        <fullName evidence="3">FKB95-like N-terminal Kelch domain-containing protein</fullName>
    </recommendedName>
</protein>
<name>A0A178VPV5_ARATH</name>
<keyword evidence="2" id="KW-1133">Transmembrane helix</keyword>
<gene>
    <name evidence="4" type="ordered locus">AXX17_At2g25680</name>
</gene>
<feature type="transmembrane region" description="Helical" evidence="2">
    <location>
        <begin position="483"/>
        <end position="504"/>
    </location>
</feature>
<feature type="region of interest" description="Disordered" evidence="1">
    <location>
        <begin position="1"/>
        <end position="59"/>
    </location>
</feature>
<evidence type="ECO:0000313" key="4">
    <source>
        <dbReference type="EMBL" id="OAP08530.1"/>
    </source>
</evidence>
<dbReference type="Proteomes" id="UP000078284">
    <property type="component" value="Chromosome 2"/>
</dbReference>
<keyword evidence="2" id="KW-0812">Transmembrane</keyword>
<evidence type="ECO:0000256" key="2">
    <source>
        <dbReference type="SAM" id="Phobius"/>
    </source>
</evidence>
<feature type="transmembrane region" description="Helical" evidence="2">
    <location>
        <begin position="510"/>
        <end position="531"/>
    </location>
</feature>
<dbReference type="ExpressionAtlas" id="A0A178VPV5">
    <property type="expression patterns" value="differential"/>
</dbReference>
<dbReference type="PANTHER" id="PTHR24414">
    <property type="entry name" value="F-BOX/KELCH-REPEAT PROTEIN SKIP4"/>
    <property type="match status" value="1"/>
</dbReference>
<dbReference type="InterPro" id="IPR057499">
    <property type="entry name" value="Kelch_FKB95"/>
</dbReference>
<comment type="caution">
    <text evidence="4">The sequence shown here is derived from an EMBL/GenBank/DDBJ whole genome shotgun (WGS) entry which is preliminary data.</text>
</comment>
<feature type="transmembrane region" description="Helical" evidence="2">
    <location>
        <begin position="453"/>
        <end position="476"/>
    </location>
</feature>
<evidence type="ECO:0000313" key="5">
    <source>
        <dbReference type="Proteomes" id="UP000078284"/>
    </source>
</evidence>
<dbReference type="EMBL" id="LUHQ01000002">
    <property type="protein sequence ID" value="OAP08530.1"/>
    <property type="molecule type" value="Genomic_DNA"/>
</dbReference>
<dbReference type="InterPro" id="IPR050354">
    <property type="entry name" value="F-box/kelch-repeat_ARATH"/>
</dbReference>
<proteinExistence type="predicted"/>
<dbReference type="Gene3D" id="2.120.10.80">
    <property type="entry name" value="Kelch-type beta propeller"/>
    <property type="match status" value="1"/>
</dbReference>
<feature type="compositionally biased region" description="Basic and acidic residues" evidence="1">
    <location>
        <begin position="19"/>
        <end position="45"/>
    </location>
</feature>
<accession>A0A178VPV5</accession>
<dbReference type="PANTHER" id="PTHR24414:SF65">
    <property type="entry name" value="F-BOX DOMAIN-CONTAINING PROTEIN"/>
    <property type="match status" value="1"/>
</dbReference>
<dbReference type="InterPro" id="IPR015915">
    <property type="entry name" value="Kelch-typ_b-propeller"/>
</dbReference>
<dbReference type="AlphaFoldDB" id="A0A178VPV5"/>
<dbReference type="SMART" id="SM00612">
    <property type="entry name" value="Kelch"/>
    <property type="match status" value="2"/>
</dbReference>